<dbReference type="Proteomes" id="UP000789525">
    <property type="component" value="Unassembled WGS sequence"/>
</dbReference>
<dbReference type="EMBL" id="CAJVPT010016989">
    <property type="protein sequence ID" value="CAG8622949.1"/>
    <property type="molecule type" value="Genomic_DNA"/>
</dbReference>
<gene>
    <name evidence="1" type="ORF">ACOLOM_LOCUS7393</name>
</gene>
<keyword evidence="2" id="KW-1185">Reference proteome</keyword>
<evidence type="ECO:0000313" key="2">
    <source>
        <dbReference type="Proteomes" id="UP000789525"/>
    </source>
</evidence>
<organism evidence="1 2">
    <name type="scientific">Acaulospora colombiana</name>
    <dbReference type="NCBI Taxonomy" id="27376"/>
    <lineage>
        <taxon>Eukaryota</taxon>
        <taxon>Fungi</taxon>
        <taxon>Fungi incertae sedis</taxon>
        <taxon>Mucoromycota</taxon>
        <taxon>Glomeromycotina</taxon>
        <taxon>Glomeromycetes</taxon>
        <taxon>Diversisporales</taxon>
        <taxon>Acaulosporaceae</taxon>
        <taxon>Acaulospora</taxon>
    </lineage>
</organism>
<feature type="non-terminal residue" evidence="1">
    <location>
        <position position="322"/>
    </location>
</feature>
<evidence type="ECO:0000313" key="1">
    <source>
        <dbReference type="EMBL" id="CAG8622949.1"/>
    </source>
</evidence>
<sequence length="322" mass="35870">MSDAPIFFKKTKSKTVKSREAREDDEEVTTETKTVVSNFKNRNKGRSKPQQRLSFNTNDEEEGDGNNDAIQVKRSALGKKQKFGIGAAPNSSPGSLLSSRLEQTSITSRSEGPRYDASYLEELKASTNSARPPALRPGVDGAEPNGMVIDNDLTFDASEMEGAIIEEVVDMPLVSQNPAADTMIHSESYVKSAREKRERLRKTGINDSEADYISLTVARKEEFDSGPHPESRLMREDDDLGEGDDDDAAYTGAQERIALSKKGRKEQEKQRKKGMEELIEEADEQDEETMEWEMAQVKRAVPTEANEVNNQKSQPLTYKPTA</sequence>
<protein>
    <submittedName>
        <fullName evidence="1">16265_t:CDS:1</fullName>
    </submittedName>
</protein>
<reference evidence="1" key="1">
    <citation type="submission" date="2021-06" db="EMBL/GenBank/DDBJ databases">
        <authorList>
            <person name="Kallberg Y."/>
            <person name="Tangrot J."/>
            <person name="Rosling A."/>
        </authorList>
    </citation>
    <scope>NUCLEOTIDE SEQUENCE</scope>
    <source>
        <strain evidence="1">CL356</strain>
    </source>
</reference>
<proteinExistence type="predicted"/>
<name>A0ACA9N010_9GLOM</name>
<comment type="caution">
    <text evidence="1">The sequence shown here is derived from an EMBL/GenBank/DDBJ whole genome shotgun (WGS) entry which is preliminary data.</text>
</comment>
<accession>A0ACA9N010</accession>